<dbReference type="AlphaFoldDB" id="B5HLH2"/>
<proteinExistence type="predicted"/>
<dbReference type="eggNOG" id="ENOG5031HJ5">
    <property type="taxonomic scope" value="Bacteria"/>
</dbReference>
<evidence type="ECO:0000256" key="1">
    <source>
        <dbReference type="SAM" id="MobiDB-lite"/>
    </source>
</evidence>
<protein>
    <submittedName>
        <fullName evidence="2">Uncharacterized protein</fullName>
    </submittedName>
</protein>
<sequence>MRLLGHRERHRTARSPGRAGARHLARIHLRGRRHAPRQRRTPSGRTPLHRGDAPGSRSVGRRPGATMSAPGLSERGEPAWCARAVRSSGVTSARVWGPGVGAVAVLVATGAWARWSSDTDPRLWNQVRPAIEARLVEQSRGAGYGESEAGLRARWFCRAEAVDLDERDGLVRAGVSTLCLEYGVRAGRLVECSGAEVPQVLRLRREADGDYVVVSQEAPPDGAGNAEWLTAHFGSITSVGLDTGVSSTPLESAARSHFGLPANSPVSEC</sequence>
<dbReference type="HOGENOM" id="CLU_1034140_0_0_11"/>
<evidence type="ECO:0000313" key="2">
    <source>
        <dbReference type="EMBL" id="EDY53677.1"/>
    </source>
</evidence>
<dbReference type="EMBL" id="CM000951">
    <property type="protein sequence ID" value="EDY53677.1"/>
    <property type="molecule type" value="Genomic_DNA"/>
</dbReference>
<dbReference type="Proteomes" id="UP000002785">
    <property type="component" value="Chromosome"/>
</dbReference>
<feature type="compositionally biased region" description="Basic residues" evidence="1">
    <location>
        <begin position="20"/>
        <end position="42"/>
    </location>
</feature>
<gene>
    <name evidence="2" type="ORF">SSEG_00257</name>
</gene>
<evidence type="ECO:0000313" key="3">
    <source>
        <dbReference type="Proteomes" id="UP000002785"/>
    </source>
</evidence>
<keyword evidence="3" id="KW-1185">Reference proteome</keyword>
<accession>B5HLH2</accession>
<organism evidence="2 3">
    <name type="scientific">Streptomyces sviceus (strain ATCC 29083 / DSM 924 / JCM 4929 / NBRC 13980 / NCIMB 11184 / NRRL 5439 / UC 5370)</name>
    <dbReference type="NCBI Taxonomy" id="463191"/>
    <lineage>
        <taxon>Bacteria</taxon>
        <taxon>Bacillati</taxon>
        <taxon>Actinomycetota</taxon>
        <taxon>Actinomycetes</taxon>
        <taxon>Kitasatosporales</taxon>
        <taxon>Streptomycetaceae</taxon>
        <taxon>Streptomyces</taxon>
    </lineage>
</organism>
<name>B5HLH2_STRX2</name>
<feature type="region of interest" description="Disordered" evidence="1">
    <location>
        <begin position="1"/>
        <end position="74"/>
    </location>
</feature>
<reference evidence="2" key="1">
    <citation type="submission" date="2009-10" db="EMBL/GenBank/DDBJ databases">
        <title>The genome sequence of Streptomyces sviceus strain ATCC 29083.</title>
        <authorList>
            <consortium name="The Broad Institute Genome Sequencing Platform"/>
            <consortium name="Broad Institute Microbial Sequencing Center"/>
            <person name="Fischbach M."/>
            <person name="Godfrey P."/>
            <person name="Ward D."/>
            <person name="Young S."/>
            <person name="Zeng Q."/>
            <person name="Koehrsen M."/>
            <person name="Alvarado L."/>
            <person name="Berlin A.M."/>
            <person name="Bochicchio J."/>
            <person name="Borenstein D."/>
            <person name="Chapman S.B."/>
            <person name="Chen Z."/>
            <person name="Engels R."/>
            <person name="Freedman E."/>
            <person name="Gellesch M."/>
            <person name="Goldberg J."/>
            <person name="Griggs A."/>
            <person name="Gujja S."/>
            <person name="Heilman E.R."/>
            <person name="Heiman D.I."/>
            <person name="Hepburn T.A."/>
            <person name="Howarth C."/>
            <person name="Jen D."/>
            <person name="Larson L."/>
            <person name="Lewis B."/>
            <person name="Mehta T."/>
            <person name="Park D."/>
            <person name="Pearson M."/>
            <person name="Richards J."/>
            <person name="Roberts A."/>
            <person name="Saif S."/>
            <person name="Shea T.D."/>
            <person name="Shenoy N."/>
            <person name="Sisk P."/>
            <person name="Stolte C."/>
            <person name="Sykes S.N."/>
            <person name="Thomson T."/>
            <person name="Walk T."/>
            <person name="White J."/>
            <person name="Yandava C."/>
            <person name="Straight P."/>
            <person name="Clardy J."/>
            <person name="Hung D."/>
            <person name="Kolter R."/>
            <person name="Mekalanos J."/>
            <person name="Walker S."/>
            <person name="Walsh C.T."/>
            <person name="Wieland-Brown L.C."/>
            <person name="Haas B."/>
            <person name="Nusbaum C."/>
            <person name="Birren B."/>
        </authorList>
    </citation>
    <scope>NUCLEOTIDE SEQUENCE [LARGE SCALE GENOMIC DNA]</scope>
    <source>
        <strain evidence="2">ATCC 29083</strain>
    </source>
</reference>